<organism evidence="1 2">
    <name type="scientific">Halobacillus faecis</name>
    <dbReference type="NCBI Taxonomy" id="360184"/>
    <lineage>
        <taxon>Bacteria</taxon>
        <taxon>Bacillati</taxon>
        <taxon>Bacillota</taxon>
        <taxon>Bacilli</taxon>
        <taxon>Bacillales</taxon>
        <taxon>Bacillaceae</taxon>
        <taxon>Halobacillus</taxon>
    </lineage>
</organism>
<reference evidence="1 2" key="1">
    <citation type="submission" date="2019-07" db="EMBL/GenBank/DDBJ databases">
        <title>Whole genome shotgun sequence of Halobacillus faecis NBRC 103569.</title>
        <authorList>
            <person name="Hosoyama A."/>
            <person name="Uohara A."/>
            <person name="Ohji S."/>
            <person name="Ichikawa N."/>
        </authorList>
    </citation>
    <scope>NUCLEOTIDE SEQUENCE [LARGE SCALE GENOMIC DNA]</scope>
    <source>
        <strain evidence="1 2">NBRC 103569</strain>
    </source>
</reference>
<evidence type="ECO:0008006" key="3">
    <source>
        <dbReference type="Google" id="ProtNLM"/>
    </source>
</evidence>
<name>A0A511WNQ8_9BACI</name>
<protein>
    <recommendedName>
        <fullName evidence="3">Pilus assembly protein PilM</fullName>
    </recommendedName>
</protein>
<gene>
    <name evidence="1" type="ORF">HFA01_01800</name>
</gene>
<dbReference type="Pfam" id="PF11104">
    <property type="entry name" value="PilM_2"/>
    <property type="match status" value="1"/>
</dbReference>
<dbReference type="InterPro" id="IPR005883">
    <property type="entry name" value="PilM"/>
</dbReference>
<dbReference type="OrthoDB" id="2690797at2"/>
<proteinExistence type="predicted"/>
<dbReference type="Proteomes" id="UP000321886">
    <property type="component" value="Unassembled WGS sequence"/>
</dbReference>
<dbReference type="Gene3D" id="3.30.420.40">
    <property type="match status" value="1"/>
</dbReference>
<dbReference type="InterPro" id="IPR050696">
    <property type="entry name" value="FtsA/MreB"/>
</dbReference>
<dbReference type="EMBL" id="BJYD01000002">
    <property type="protein sequence ID" value="GEN51918.1"/>
    <property type="molecule type" value="Genomic_DNA"/>
</dbReference>
<dbReference type="AlphaFoldDB" id="A0A511WNQ8"/>
<keyword evidence="2" id="KW-1185">Reference proteome</keyword>
<dbReference type="RefSeq" id="WP_146812703.1">
    <property type="nucleotide sequence ID" value="NZ_BJYD01000002.1"/>
</dbReference>
<comment type="caution">
    <text evidence="1">The sequence shown here is derived from an EMBL/GenBank/DDBJ whole genome shotgun (WGS) entry which is preliminary data.</text>
</comment>
<evidence type="ECO:0000313" key="1">
    <source>
        <dbReference type="EMBL" id="GEN51918.1"/>
    </source>
</evidence>
<evidence type="ECO:0000313" key="2">
    <source>
        <dbReference type="Proteomes" id="UP000321886"/>
    </source>
</evidence>
<accession>A0A511WNQ8</accession>
<dbReference type="PANTHER" id="PTHR32432:SF3">
    <property type="entry name" value="ETHANOLAMINE UTILIZATION PROTEIN EUTJ"/>
    <property type="match status" value="1"/>
</dbReference>
<sequence>MFRFFNSSGRVNFVIKNHCIRYVYSKSENAWEIDDTGEIVLPPHIMEDGKIKDSRELARIVENFIEGKGWSNKSLYFTVPDHSVVVRPYEVPVHVKNDEIKGFLYMQLGETLHLPFDDPAFDFSVMSENEEKKKLLLFAFPEEQIRMLDQVFSDAKLKTKAADISALSIYRLYEYLDLTSEGEHLLIIDWNLDGCVLTVFNEHVPAFINHTRSPLSMTLWKRENGRYVWQGDDGGGPTEFTYDQLNEVERIMDFYKFSVMNGEASVSKVLLTGDWPENGLVRELLEERGIQVAALKDADVFLNSDQPASVEYMDAIGLSIKP</sequence>
<dbReference type="PANTHER" id="PTHR32432">
    <property type="entry name" value="CELL DIVISION PROTEIN FTSA-RELATED"/>
    <property type="match status" value="1"/>
</dbReference>